<keyword evidence="7 8" id="KW-0961">Cell wall biogenesis/degradation</keyword>
<evidence type="ECO:0000313" key="12">
    <source>
        <dbReference type="Proteomes" id="UP000037600"/>
    </source>
</evidence>
<evidence type="ECO:0000256" key="3">
    <source>
        <dbReference type="ARBA" id="ARBA00022490"/>
    </source>
</evidence>
<dbReference type="GO" id="GO:0008764">
    <property type="term" value="F:UDP-N-acetylmuramoylalanine-D-glutamate ligase activity"/>
    <property type="evidence" value="ECO:0007669"/>
    <property type="project" value="UniProtKB-UniRule"/>
</dbReference>
<dbReference type="SUPFAM" id="SSF53244">
    <property type="entry name" value="MurD-like peptide ligases, peptide-binding domain"/>
    <property type="match status" value="1"/>
</dbReference>
<dbReference type="Gene3D" id="3.40.1190.10">
    <property type="entry name" value="Mur-like, catalytic domain"/>
    <property type="match status" value="1"/>
</dbReference>
<evidence type="ECO:0000313" key="11">
    <source>
        <dbReference type="EMBL" id="KMT65834.1"/>
    </source>
</evidence>
<protein>
    <recommendedName>
        <fullName evidence="7 8">UDP-N-acetylmuramoylalanine--D-glutamate ligase</fullName>
        <ecNumber evidence="7 8">6.3.2.9</ecNumber>
    </recommendedName>
    <alternativeName>
        <fullName evidence="7">D-glutamic acid-adding enzyme</fullName>
    </alternativeName>
    <alternativeName>
        <fullName evidence="7">UDP-N-acetylmuramoyl-L-alanyl-D-glutamate synthetase</fullName>
    </alternativeName>
</protein>
<evidence type="ECO:0000259" key="10">
    <source>
        <dbReference type="Pfam" id="PF08245"/>
    </source>
</evidence>
<keyword evidence="4 7" id="KW-0436">Ligase</keyword>
<dbReference type="HAMAP" id="MF_00639">
    <property type="entry name" value="MurD"/>
    <property type="match status" value="1"/>
</dbReference>
<dbReference type="InterPro" id="IPR036565">
    <property type="entry name" value="Mur-like_cat_sf"/>
</dbReference>
<comment type="function">
    <text evidence="7 8">Cell wall formation. Catalyzes the addition of glutamate to the nucleotide precursor UDP-N-acetylmuramoyl-L-alanine (UMA).</text>
</comment>
<name>A0A0J8GX47_9ALTE</name>
<dbReference type="NCBIfam" id="TIGR01087">
    <property type="entry name" value="murD"/>
    <property type="match status" value="1"/>
</dbReference>
<keyword evidence="7 8" id="KW-0133">Cell shape</keyword>
<dbReference type="Proteomes" id="UP000037600">
    <property type="component" value="Unassembled WGS sequence"/>
</dbReference>
<dbReference type="Pfam" id="PF02875">
    <property type="entry name" value="Mur_ligase_C"/>
    <property type="match status" value="1"/>
</dbReference>
<evidence type="ECO:0000256" key="7">
    <source>
        <dbReference type="HAMAP-Rule" id="MF_00639"/>
    </source>
</evidence>
<evidence type="ECO:0000259" key="9">
    <source>
        <dbReference type="Pfam" id="PF02875"/>
    </source>
</evidence>
<dbReference type="PATRIC" id="fig|1513271.3.peg.1538"/>
<evidence type="ECO:0000256" key="2">
    <source>
        <dbReference type="ARBA" id="ARBA00004752"/>
    </source>
</evidence>
<comment type="similarity">
    <text evidence="7">Belongs to the MurCDEF family.</text>
</comment>
<comment type="caution">
    <text evidence="11">The sequence shown here is derived from an EMBL/GenBank/DDBJ whole genome shotgun (WGS) entry which is preliminary data.</text>
</comment>
<dbReference type="GO" id="GO:0009252">
    <property type="term" value="P:peptidoglycan biosynthetic process"/>
    <property type="evidence" value="ECO:0007669"/>
    <property type="project" value="UniProtKB-UniRule"/>
</dbReference>
<dbReference type="UniPathway" id="UPA00219"/>
<dbReference type="EC" id="6.3.2.9" evidence="7 8"/>
<evidence type="ECO:0000256" key="6">
    <source>
        <dbReference type="ARBA" id="ARBA00022840"/>
    </source>
</evidence>
<keyword evidence="6 7" id="KW-0067">ATP-binding</keyword>
<keyword evidence="7 8" id="KW-0131">Cell cycle</keyword>
<dbReference type="GO" id="GO:0051301">
    <property type="term" value="P:cell division"/>
    <property type="evidence" value="ECO:0007669"/>
    <property type="project" value="UniProtKB-KW"/>
</dbReference>
<dbReference type="RefSeq" id="WP_048691261.1">
    <property type="nucleotide sequence ID" value="NZ_KQ130486.1"/>
</dbReference>
<dbReference type="OrthoDB" id="9809796at2"/>
<dbReference type="STRING" id="1513271.XM47_07510"/>
<dbReference type="PANTHER" id="PTHR43692:SF1">
    <property type="entry name" value="UDP-N-ACETYLMURAMOYLALANINE--D-GLUTAMATE LIGASE"/>
    <property type="match status" value="1"/>
</dbReference>
<dbReference type="InterPro" id="IPR036615">
    <property type="entry name" value="Mur_ligase_C_dom_sf"/>
</dbReference>
<feature type="binding site" evidence="7">
    <location>
        <begin position="111"/>
        <end position="117"/>
    </location>
    <ligand>
        <name>ATP</name>
        <dbReference type="ChEBI" id="CHEBI:30616"/>
    </ligand>
</feature>
<comment type="catalytic activity">
    <reaction evidence="7 8">
        <text>UDP-N-acetyl-alpha-D-muramoyl-L-alanine + D-glutamate + ATP = UDP-N-acetyl-alpha-D-muramoyl-L-alanyl-D-glutamate + ADP + phosphate + H(+)</text>
        <dbReference type="Rhea" id="RHEA:16429"/>
        <dbReference type="ChEBI" id="CHEBI:15378"/>
        <dbReference type="ChEBI" id="CHEBI:29986"/>
        <dbReference type="ChEBI" id="CHEBI:30616"/>
        <dbReference type="ChEBI" id="CHEBI:43474"/>
        <dbReference type="ChEBI" id="CHEBI:83898"/>
        <dbReference type="ChEBI" id="CHEBI:83900"/>
        <dbReference type="ChEBI" id="CHEBI:456216"/>
        <dbReference type="EC" id="6.3.2.9"/>
    </reaction>
</comment>
<dbReference type="Gene3D" id="3.90.190.20">
    <property type="entry name" value="Mur ligase, C-terminal domain"/>
    <property type="match status" value="1"/>
</dbReference>
<gene>
    <name evidence="7" type="primary">murD</name>
    <name evidence="11" type="ORF">XM47_07510</name>
</gene>
<dbReference type="PANTHER" id="PTHR43692">
    <property type="entry name" value="UDP-N-ACETYLMURAMOYLALANINE--D-GLUTAMATE LIGASE"/>
    <property type="match status" value="1"/>
</dbReference>
<reference evidence="11 12" key="1">
    <citation type="submission" date="2015-04" db="EMBL/GenBank/DDBJ databases">
        <title>Draft Genome Sequence of the Novel Agar-Digesting Marine Bacterium Q1.</title>
        <authorList>
            <person name="Li Y."/>
            <person name="Li D."/>
            <person name="Chen G."/>
            <person name="Du Z."/>
        </authorList>
    </citation>
    <scope>NUCLEOTIDE SEQUENCE [LARGE SCALE GENOMIC DNA]</scope>
    <source>
        <strain evidence="11 12">Q1</strain>
    </source>
</reference>
<keyword evidence="7 8" id="KW-0573">Peptidoglycan synthesis</keyword>
<evidence type="ECO:0000256" key="4">
    <source>
        <dbReference type="ARBA" id="ARBA00022598"/>
    </source>
</evidence>
<dbReference type="Pfam" id="PF08245">
    <property type="entry name" value="Mur_ligase_M"/>
    <property type="match status" value="1"/>
</dbReference>
<comment type="subcellular location">
    <subcellularLocation>
        <location evidence="1 7 8">Cytoplasm</location>
    </subcellularLocation>
</comment>
<dbReference type="GO" id="GO:0071555">
    <property type="term" value="P:cell wall organization"/>
    <property type="evidence" value="ECO:0007669"/>
    <property type="project" value="UniProtKB-KW"/>
</dbReference>
<dbReference type="InterPro" id="IPR004101">
    <property type="entry name" value="Mur_ligase_C"/>
</dbReference>
<dbReference type="EMBL" id="LAZL01000009">
    <property type="protein sequence ID" value="KMT65834.1"/>
    <property type="molecule type" value="Genomic_DNA"/>
</dbReference>
<evidence type="ECO:0000256" key="8">
    <source>
        <dbReference type="RuleBase" id="RU003664"/>
    </source>
</evidence>
<dbReference type="GO" id="GO:0005737">
    <property type="term" value="C:cytoplasm"/>
    <property type="evidence" value="ECO:0007669"/>
    <property type="project" value="UniProtKB-SubCell"/>
</dbReference>
<evidence type="ECO:0000256" key="1">
    <source>
        <dbReference type="ARBA" id="ARBA00004496"/>
    </source>
</evidence>
<organism evidence="11 12">
    <name type="scientific">Catenovulum maritimum</name>
    <dbReference type="NCBI Taxonomy" id="1513271"/>
    <lineage>
        <taxon>Bacteria</taxon>
        <taxon>Pseudomonadati</taxon>
        <taxon>Pseudomonadota</taxon>
        <taxon>Gammaproteobacteria</taxon>
        <taxon>Alteromonadales</taxon>
        <taxon>Alteromonadaceae</taxon>
        <taxon>Catenovulum</taxon>
    </lineage>
</organism>
<feature type="domain" description="Mur ligase central" evidence="10">
    <location>
        <begin position="109"/>
        <end position="269"/>
    </location>
</feature>
<sequence>MIDYCIWGFGKEGQASYQYLSRLYPNASIAVLTDVFDAKVAQLFTDKQYFYADGGLDLLAQGHFKTIVKSPGISLYRDELVQAKLNGSLVTSSTNLWFQRFPDAKKIIVTGTKGKSTTATLLHYCLSLFGMDLCLAGNLGTPLIDVEPGKDWTILELSSYQLADLTESADISILLNLFPEHIPWHKSVEQYYLDKTHSLKLSSSIICNGQSQLVSQYLVDVTDKTTHFDTPNGFNVKDHQLYYKEDLLQHNFTLKGDHNLANLVCVLTLLDQLKLSWRSILMKLADFEALPHRMELFVDANGIEFINDSISTTPESTKCAIECLANTKLFLLLGGAERQQNYLELLSYLETLDIGHIALIGVTGKRINDYLISVNSKLNFAYYDRLKDACVSIQKLVKPGEKVLLSPAAPSFGEFDNFQQRGDAFLLHAGFSR</sequence>
<dbReference type="InterPro" id="IPR005762">
    <property type="entry name" value="MurD"/>
</dbReference>
<dbReference type="InterPro" id="IPR013221">
    <property type="entry name" value="Mur_ligase_cen"/>
</dbReference>
<dbReference type="GO" id="GO:0005524">
    <property type="term" value="F:ATP binding"/>
    <property type="evidence" value="ECO:0007669"/>
    <property type="project" value="UniProtKB-UniRule"/>
</dbReference>
<keyword evidence="3 7" id="KW-0963">Cytoplasm</keyword>
<dbReference type="SUPFAM" id="SSF53623">
    <property type="entry name" value="MurD-like peptide ligases, catalytic domain"/>
    <property type="match status" value="1"/>
</dbReference>
<keyword evidence="5 7" id="KW-0547">Nucleotide-binding</keyword>
<feature type="domain" description="Mur ligase C-terminal" evidence="9">
    <location>
        <begin position="292"/>
        <end position="408"/>
    </location>
</feature>
<keyword evidence="12" id="KW-1185">Reference proteome</keyword>
<keyword evidence="7 8" id="KW-0132">Cell division</keyword>
<proteinExistence type="inferred from homology"/>
<dbReference type="GO" id="GO:0008360">
    <property type="term" value="P:regulation of cell shape"/>
    <property type="evidence" value="ECO:0007669"/>
    <property type="project" value="UniProtKB-KW"/>
</dbReference>
<comment type="pathway">
    <text evidence="2 7 8">Cell wall biogenesis; peptidoglycan biosynthesis.</text>
</comment>
<evidence type="ECO:0000256" key="5">
    <source>
        <dbReference type="ARBA" id="ARBA00022741"/>
    </source>
</evidence>
<dbReference type="AlphaFoldDB" id="A0A0J8GX47"/>
<accession>A0A0J8GX47</accession>